<reference evidence="2" key="1">
    <citation type="submission" date="2014-09" db="EMBL/GenBank/DDBJ databases">
        <authorList>
            <person name="Magalhaes I.L.F."/>
            <person name="Oliveira U."/>
            <person name="Santos F.R."/>
            <person name="Vidigal T.H.D.A."/>
            <person name="Brescovit A.D."/>
            <person name="Santos A.J."/>
        </authorList>
    </citation>
    <scope>NUCLEOTIDE SEQUENCE</scope>
    <source>
        <tissue evidence="2">Shoot tissue taken approximately 20 cm above the soil surface</tissue>
    </source>
</reference>
<sequence>MGKSTKSLFGTQDSQNTGIVKT</sequence>
<dbReference type="EMBL" id="GBRH01251872">
    <property type="protein sequence ID" value="JAD46023.1"/>
    <property type="molecule type" value="Transcribed_RNA"/>
</dbReference>
<protein>
    <submittedName>
        <fullName evidence="2">Uncharacterized protein</fullName>
    </submittedName>
</protein>
<feature type="region of interest" description="Disordered" evidence="1">
    <location>
        <begin position="1"/>
        <end position="22"/>
    </location>
</feature>
<organism evidence="2">
    <name type="scientific">Arundo donax</name>
    <name type="common">Giant reed</name>
    <name type="synonym">Donax arundinaceus</name>
    <dbReference type="NCBI Taxonomy" id="35708"/>
    <lineage>
        <taxon>Eukaryota</taxon>
        <taxon>Viridiplantae</taxon>
        <taxon>Streptophyta</taxon>
        <taxon>Embryophyta</taxon>
        <taxon>Tracheophyta</taxon>
        <taxon>Spermatophyta</taxon>
        <taxon>Magnoliopsida</taxon>
        <taxon>Liliopsida</taxon>
        <taxon>Poales</taxon>
        <taxon>Poaceae</taxon>
        <taxon>PACMAD clade</taxon>
        <taxon>Arundinoideae</taxon>
        <taxon>Arundineae</taxon>
        <taxon>Arundo</taxon>
    </lineage>
</organism>
<name>A0A0A9A7U7_ARUDO</name>
<dbReference type="AlphaFoldDB" id="A0A0A9A7U7"/>
<evidence type="ECO:0000256" key="1">
    <source>
        <dbReference type="SAM" id="MobiDB-lite"/>
    </source>
</evidence>
<evidence type="ECO:0000313" key="2">
    <source>
        <dbReference type="EMBL" id="JAD46023.1"/>
    </source>
</evidence>
<accession>A0A0A9A7U7</accession>
<reference evidence="2" key="2">
    <citation type="journal article" date="2015" name="Data Brief">
        <title>Shoot transcriptome of the giant reed, Arundo donax.</title>
        <authorList>
            <person name="Barrero R.A."/>
            <person name="Guerrero F.D."/>
            <person name="Moolhuijzen P."/>
            <person name="Goolsby J.A."/>
            <person name="Tidwell J."/>
            <person name="Bellgard S.E."/>
            <person name="Bellgard M.I."/>
        </authorList>
    </citation>
    <scope>NUCLEOTIDE SEQUENCE</scope>
    <source>
        <tissue evidence="2">Shoot tissue taken approximately 20 cm above the soil surface</tissue>
    </source>
</reference>
<proteinExistence type="predicted"/>